<dbReference type="GO" id="GO:0005886">
    <property type="term" value="C:plasma membrane"/>
    <property type="evidence" value="ECO:0007669"/>
    <property type="project" value="UniProtKB-SubCell"/>
</dbReference>
<keyword evidence="2" id="KW-1003">Cell membrane</keyword>
<feature type="transmembrane region" description="Helical" evidence="6">
    <location>
        <begin position="354"/>
        <end position="373"/>
    </location>
</feature>
<feature type="transmembrane region" description="Helical" evidence="6">
    <location>
        <begin position="322"/>
        <end position="342"/>
    </location>
</feature>
<evidence type="ECO:0000256" key="4">
    <source>
        <dbReference type="ARBA" id="ARBA00022989"/>
    </source>
</evidence>
<feature type="transmembrane region" description="Helical" evidence="6">
    <location>
        <begin position="255"/>
        <end position="276"/>
    </location>
</feature>
<feature type="transmembrane region" description="Helical" evidence="6">
    <location>
        <begin position="385"/>
        <end position="406"/>
    </location>
</feature>
<feature type="domain" description="DUF4010" evidence="8">
    <location>
        <begin position="174"/>
        <end position="377"/>
    </location>
</feature>
<reference evidence="9 10" key="1">
    <citation type="submission" date="2019-04" db="EMBL/GenBank/DDBJ databases">
        <title>Complete genome sequence of Arthrobacter sp. ZXY-2 associated with effective atrazine degradation and salt adaptation.</title>
        <authorList>
            <person name="Zhao X."/>
        </authorList>
    </citation>
    <scope>NUCLEOTIDE SEQUENCE [LARGE SCALE GENOMIC DNA]</scope>
    <source>
        <strain evidence="10">ZP60</strain>
    </source>
</reference>
<protein>
    <submittedName>
        <fullName evidence="9">MgtC/SapB family protein</fullName>
    </submittedName>
</protein>
<evidence type="ECO:0000256" key="6">
    <source>
        <dbReference type="SAM" id="Phobius"/>
    </source>
</evidence>
<keyword evidence="3 6" id="KW-0812">Transmembrane</keyword>
<comment type="subcellular location">
    <subcellularLocation>
        <location evidence="1">Cell membrane</location>
        <topology evidence="1">Multi-pass membrane protein</topology>
    </subcellularLocation>
</comment>
<dbReference type="AlphaFoldDB" id="A0A4D6KII1"/>
<dbReference type="Pfam" id="PF13194">
    <property type="entry name" value="DUF4010"/>
    <property type="match status" value="1"/>
</dbReference>
<evidence type="ECO:0000313" key="10">
    <source>
        <dbReference type="Proteomes" id="UP000297053"/>
    </source>
</evidence>
<accession>A0A4D6KII1</accession>
<feature type="domain" description="MgtC/SapB/SrpB/YhiD N-terminal" evidence="7">
    <location>
        <begin position="8"/>
        <end position="126"/>
    </location>
</feature>
<feature type="transmembrane region" description="Helical" evidence="6">
    <location>
        <begin position="93"/>
        <end position="120"/>
    </location>
</feature>
<dbReference type="InterPro" id="IPR049177">
    <property type="entry name" value="MgtC_SapB_SrpB_YhiD_N"/>
</dbReference>
<feature type="transmembrane region" description="Helical" evidence="6">
    <location>
        <begin position="29"/>
        <end position="46"/>
    </location>
</feature>
<dbReference type="EMBL" id="CP039375">
    <property type="protein sequence ID" value="QCD67085.1"/>
    <property type="molecule type" value="Genomic_DNA"/>
</dbReference>
<evidence type="ECO:0000259" key="7">
    <source>
        <dbReference type="Pfam" id="PF02308"/>
    </source>
</evidence>
<reference evidence="9 10" key="2">
    <citation type="submission" date="2019-04" db="EMBL/GenBank/DDBJ databases">
        <authorList>
            <person name="Yang S."/>
            <person name="Wei W."/>
        </authorList>
    </citation>
    <scope>NUCLEOTIDE SEQUENCE [LARGE SCALE GENOMIC DNA]</scope>
    <source>
        <strain evidence="10">ZP60</strain>
    </source>
</reference>
<gene>
    <name evidence="9" type="ORF">E5139_04950</name>
</gene>
<evidence type="ECO:0000256" key="1">
    <source>
        <dbReference type="ARBA" id="ARBA00004651"/>
    </source>
</evidence>
<keyword evidence="5 6" id="KW-0472">Membrane</keyword>
<evidence type="ECO:0000259" key="8">
    <source>
        <dbReference type="Pfam" id="PF13194"/>
    </source>
</evidence>
<evidence type="ECO:0000313" key="9">
    <source>
        <dbReference type="EMBL" id="QCD67085.1"/>
    </source>
</evidence>
<evidence type="ECO:0000256" key="2">
    <source>
        <dbReference type="ARBA" id="ARBA00022475"/>
    </source>
</evidence>
<feature type="transmembrane region" description="Helical" evidence="6">
    <location>
        <begin position="51"/>
        <end position="73"/>
    </location>
</feature>
<feature type="transmembrane region" description="Helical" evidence="6">
    <location>
        <begin position="227"/>
        <end position="248"/>
    </location>
</feature>
<dbReference type="InterPro" id="IPR025105">
    <property type="entry name" value="DUF4010"/>
</dbReference>
<dbReference type="Pfam" id="PF02308">
    <property type="entry name" value="MgtC"/>
    <property type="match status" value="1"/>
</dbReference>
<keyword evidence="4 6" id="KW-1133">Transmembrane helix</keyword>
<feature type="transmembrane region" description="Helical" evidence="6">
    <location>
        <begin position="168"/>
        <end position="187"/>
    </location>
</feature>
<feature type="transmembrane region" description="Helical" evidence="6">
    <location>
        <begin position="296"/>
        <end position="315"/>
    </location>
</feature>
<proteinExistence type="predicted"/>
<dbReference type="PANTHER" id="PTHR39084:SF1">
    <property type="entry name" value="DUF4010 DOMAIN-CONTAINING PROTEIN"/>
    <property type="match status" value="1"/>
</dbReference>
<dbReference type="KEGG" id="halz:E5139_04950"/>
<evidence type="ECO:0000256" key="5">
    <source>
        <dbReference type="ARBA" id="ARBA00023136"/>
    </source>
</evidence>
<dbReference type="PANTHER" id="PTHR39084">
    <property type="entry name" value="MEMBRANE PROTEIN-RELATED"/>
    <property type="match status" value="1"/>
</dbReference>
<feature type="transmembrane region" description="Helical" evidence="6">
    <location>
        <begin position="194"/>
        <end position="215"/>
    </location>
</feature>
<sequence length="407" mass="42610">MSPEVVQLGLAVLLGMFLGLEREWSEKNAGIRTFALLTLLGAILSITGEPLLLVAGALLVITMSVLLAVQSLLSSASEASLSLTTSASMFVAYGVGILVTQGFLIESVTIAVLSSLLLVLKRELHEFAWGLSKEEMQSATEFAILAFVVYPLLPDEAFGPWNAIEPRTVWLLVIAVSGIGLVNYVLVKRYRGRGFIATGFFGGLVNSTAVIAEMAQRAKQQPSLRSLAVGAILISNAAMAFRNALVVVPFMPETALIVGVPLGAITVTGIGLSLFVSDLDQDFEAQLTSPFSLRNALVFGGLFLAVLVVSAGAEATFGANGFLTTSFLAGLISSGTATATAVTLVATDQISSDLAIAGVIAGTLASILVKVVFAATIDWDLVRPVMIWNVVLIAVGVFFGGIVILFL</sequence>
<evidence type="ECO:0000256" key="3">
    <source>
        <dbReference type="ARBA" id="ARBA00022692"/>
    </source>
</evidence>
<name>A0A4D6KII1_9EURY</name>
<dbReference type="Proteomes" id="UP000297053">
    <property type="component" value="Chromosome"/>
</dbReference>
<dbReference type="InterPro" id="IPR003416">
    <property type="entry name" value="MgtC/SapB/SrpB/YhiD_fam"/>
</dbReference>
<dbReference type="PRINTS" id="PR01837">
    <property type="entry name" value="MGTCSAPBPROT"/>
</dbReference>
<organism evidence="9 10">
    <name type="scientific">Halomicrobium mukohataei</name>
    <dbReference type="NCBI Taxonomy" id="57705"/>
    <lineage>
        <taxon>Archaea</taxon>
        <taxon>Methanobacteriati</taxon>
        <taxon>Methanobacteriota</taxon>
        <taxon>Stenosarchaea group</taxon>
        <taxon>Halobacteria</taxon>
        <taxon>Halobacteriales</taxon>
        <taxon>Haloarculaceae</taxon>
        <taxon>Halomicrobium</taxon>
    </lineage>
</organism>